<dbReference type="PANTHER" id="PTHR40465:SF1">
    <property type="entry name" value="DUF6534 DOMAIN-CONTAINING PROTEIN"/>
    <property type="match status" value="1"/>
</dbReference>
<protein>
    <submittedName>
        <fullName evidence="1">Uncharacterized protein</fullName>
    </submittedName>
</protein>
<evidence type="ECO:0000313" key="1">
    <source>
        <dbReference type="EMBL" id="WVN87491.1"/>
    </source>
</evidence>
<dbReference type="AlphaFoldDB" id="A0A1E3IGC0"/>
<sequence>MASLEESAKALIESNLERTLSPLLLTLGFDSYLMGMIGNQFFHYVTTAEREARHITILVYFAMVMAVVTTGFTWAWELHIFAFNYGKYAQFISQQWTAWHSVLCPTTKIAVQIFYAERAWRVNNRNNWILLALGVCLTTSSVCSITFAFLTYKLVTPAVGTAADILHRIWPSACIVADLITTTSILWGLYQSRTGWKLTDKLIYRLMRVSVEAQIPPTIAASVVLMTWSPSLLCVPTLVGIILPKIYLTGCLSVLNSRDIIKQNSSTYHSSFFSEERSSKPQQRVTVSTNTYVESCYHTTDLPPVGLNRALAAKESCLFAGESDFGSNPTLPVTLSKEDLEIEIEKPREQV</sequence>
<organism evidence="1 2">
    <name type="scientific">Cryptococcus depauperatus CBS 7841</name>
    <dbReference type="NCBI Taxonomy" id="1295531"/>
    <lineage>
        <taxon>Eukaryota</taxon>
        <taxon>Fungi</taxon>
        <taxon>Dikarya</taxon>
        <taxon>Basidiomycota</taxon>
        <taxon>Agaricomycotina</taxon>
        <taxon>Tremellomycetes</taxon>
        <taxon>Tremellales</taxon>
        <taxon>Cryptococcaceae</taxon>
        <taxon>Cryptococcus</taxon>
    </lineage>
</organism>
<reference evidence="1" key="3">
    <citation type="submission" date="2024-01" db="EMBL/GenBank/DDBJ databases">
        <authorList>
            <person name="Coelho M.A."/>
            <person name="David-Palma M."/>
            <person name="Shea T."/>
            <person name="Sun S."/>
            <person name="Cuomo C.A."/>
            <person name="Heitman J."/>
        </authorList>
    </citation>
    <scope>NUCLEOTIDE SEQUENCE</scope>
    <source>
        <strain evidence="1">CBS 7841</strain>
    </source>
</reference>
<dbReference type="VEuPathDB" id="FungiDB:L203_04041"/>
<reference evidence="1" key="1">
    <citation type="submission" date="2016-06" db="EMBL/GenBank/DDBJ databases">
        <authorList>
            <person name="Cuomo C."/>
            <person name="Litvintseva A."/>
            <person name="Heitman J."/>
            <person name="Chen Y."/>
            <person name="Sun S."/>
            <person name="Springer D."/>
            <person name="Dromer F."/>
            <person name="Young S."/>
            <person name="Zeng Q."/>
            <person name="Chapman S."/>
            <person name="Gujja S."/>
            <person name="Saif S."/>
            <person name="Birren B."/>
        </authorList>
    </citation>
    <scope>NUCLEOTIDE SEQUENCE</scope>
    <source>
        <strain evidence="1">CBS 7841</strain>
    </source>
</reference>
<dbReference type="EMBL" id="CP143786">
    <property type="protein sequence ID" value="WVN87491.1"/>
    <property type="molecule type" value="Genomic_DNA"/>
</dbReference>
<keyword evidence="2" id="KW-1185">Reference proteome</keyword>
<reference evidence="1" key="2">
    <citation type="journal article" date="2022" name="Elife">
        <title>Obligate sexual reproduction of a homothallic fungus closely related to the Cryptococcus pathogenic species complex.</title>
        <authorList>
            <person name="Passer A.R."/>
            <person name="Clancey S.A."/>
            <person name="Shea T."/>
            <person name="David-Palma M."/>
            <person name="Averette A.F."/>
            <person name="Boekhout T."/>
            <person name="Porcel B.M."/>
            <person name="Nowrousian M."/>
            <person name="Cuomo C.A."/>
            <person name="Sun S."/>
            <person name="Heitman J."/>
            <person name="Coelho M.A."/>
        </authorList>
    </citation>
    <scope>NUCLEOTIDE SEQUENCE</scope>
    <source>
        <strain evidence="1">CBS 7841</strain>
    </source>
</reference>
<name>A0A1E3IGC0_9TREE</name>
<dbReference type="GeneID" id="91086884"/>
<gene>
    <name evidence="1" type="ORF">L203_102673</name>
</gene>
<dbReference type="RefSeq" id="XP_066068191.1">
    <property type="nucleotide sequence ID" value="XM_066212094.1"/>
</dbReference>
<dbReference type="InterPro" id="IPR045339">
    <property type="entry name" value="DUF6534"/>
</dbReference>
<dbReference type="OrthoDB" id="2583436at2759"/>
<dbReference type="PANTHER" id="PTHR40465">
    <property type="entry name" value="CHROMOSOME 1, WHOLE GENOME SHOTGUN SEQUENCE"/>
    <property type="match status" value="1"/>
</dbReference>
<dbReference type="Proteomes" id="UP000094043">
    <property type="component" value="Chromosome 3"/>
</dbReference>
<dbReference type="Pfam" id="PF20152">
    <property type="entry name" value="DUF6534"/>
    <property type="match status" value="1"/>
</dbReference>
<proteinExistence type="predicted"/>
<accession>A0A1E3IGC0</accession>
<dbReference type="KEGG" id="cdep:91086884"/>
<evidence type="ECO:0000313" key="2">
    <source>
        <dbReference type="Proteomes" id="UP000094043"/>
    </source>
</evidence>